<evidence type="ECO:0000256" key="7">
    <source>
        <dbReference type="HAMAP-Rule" id="MF_00631"/>
    </source>
</evidence>
<sequence>MPEPKVRKAAAEKKKVAENKKTVAARKDRQAKAPGAGRRWVPPTFIATGLLGVAWIVVFNLARDYIPFMRDLGNWNYLIGIGLMAVSLGIATQWK</sequence>
<dbReference type="GO" id="GO:0051301">
    <property type="term" value="P:cell division"/>
    <property type="evidence" value="ECO:0007669"/>
    <property type="project" value="UniProtKB-UniRule"/>
</dbReference>
<accession>A0A7Z0D933</accession>
<keyword evidence="10" id="KW-1185">Reference proteome</keyword>
<feature type="transmembrane region" description="Helical" evidence="7">
    <location>
        <begin position="74"/>
        <end position="94"/>
    </location>
</feature>
<gene>
    <name evidence="7" type="primary">crgA</name>
    <name evidence="9" type="ORF">GGQ54_001779</name>
</gene>
<dbReference type="EMBL" id="JACBZS010000001">
    <property type="protein sequence ID" value="NYI71219.1"/>
    <property type="molecule type" value="Genomic_DNA"/>
</dbReference>
<dbReference type="AlphaFoldDB" id="A0A7Z0D933"/>
<keyword evidence="4 7" id="KW-1133">Transmembrane helix</keyword>
<dbReference type="Proteomes" id="UP000527616">
    <property type="component" value="Unassembled WGS sequence"/>
</dbReference>
<feature type="region of interest" description="Disordered" evidence="8">
    <location>
        <begin position="1"/>
        <end position="36"/>
    </location>
</feature>
<comment type="caution">
    <text evidence="9">The sequence shown here is derived from an EMBL/GenBank/DDBJ whole genome shotgun (WGS) entry which is preliminary data.</text>
</comment>
<comment type="similarity">
    <text evidence="7">Belongs to the CrgA family.</text>
</comment>
<comment type="subcellular location">
    <subcellularLocation>
        <location evidence="7">Cell membrane</location>
        <topology evidence="7">Multi-pass membrane protein</topology>
    </subcellularLocation>
</comment>
<evidence type="ECO:0000256" key="3">
    <source>
        <dbReference type="ARBA" id="ARBA00022692"/>
    </source>
</evidence>
<dbReference type="HAMAP" id="MF_00631">
    <property type="entry name" value="CrgA"/>
    <property type="match status" value="1"/>
</dbReference>
<dbReference type="InterPro" id="IPR009619">
    <property type="entry name" value="CrgA"/>
</dbReference>
<evidence type="ECO:0000256" key="4">
    <source>
        <dbReference type="ARBA" id="ARBA00022989"/>
    </source>
</evidence>
<evidence type="ECO:0000256" key="1">
    <source>
        <dbReference type="ARBA" id="ARBA00022475"/>
    </source>
</evidence>
<organism evidence="9 10">
    <name type="scientific">Naumannella cuiyingiana</name>
    <dbReference type="NCBI Taxonomy" id="1347891"/>
    <lineage>
        <taxon>Bacteria</taxon>
        <taxon>Bacillati</taxon>
        <taxon>Actinomycetota</taxon>
        <taxon>Actinomycetes</taxon>
        <taxon>Propionibacteriales</taxon>
        <taxon>Propionibacteriaceae</taxon>
        <taxon>Naumannella</taxon>
    </lineage>
</organism>
<keyword evidence="6 7" id="KW-0131">Cell cycle</keyword>
<comment type="function">
    <text evidence="7">Involved in cell division.</text>
</comment>
<evidence type="ECO:0000256" key="2">
    <source>
        <dbReference type="ARBA" id="ARBA00022618"/>
    </source>
</evidence>
<proteinExistence type="inferred from homology"/>
<protein>
    <recommendedName>
        <fullName evidence="7">Cell division protein CrgA</fullName>
    </recommendedName>
</protein>
<dbReference type="Pfam" id="PF06781">
    <property type="entry name" value="CrgA"/>
    <property type="match status" value="1"/>
</dbReference>
<name>A0A7Z0D933_9ACTN</name>
<evidence type="ECO:0000313" key="9">
    <source>
        <dbReference type="EMBL" id="NYI71219.1"/>
    </source>
</evidence>
<keyword evidence="2 7" id="KW-0132">Cell division</keyword>
<keyword evidence="1 7" id="KW-1003">Cell membrane</keyword>
<evidence type="ECO:0000256" key="8">
    <source>
        <dbReference type="SAM" id="MobiDB-lite"/>
    </source>
</evidence>
<evidence type="ECO:0000256" key="6">
    <source>
        <dbReference type="ARBA" id="ARBA00023306"/>
    </source>
</evidence>
<keyword evidence="3 7" id="KW-0812">Transmembrane</keyword>
<feature type="transmembrane region" description="Helical" evidence="7">
    <location>
        <begin position="40"/>
        <end position="62"/>
    </location>
</feature>
<dbReference type="GO" id="GO:0005886">
    <property type="term" value="C:plasma membrane"/>
    <property type="evidence" value="ECO:0007669"/>
    <property type="project" value="UniProtKB-SubCell"/>
</dbReference>
<evidence type="ECO:0000256" key="5">
    <source>
        <dbReference type="ARBA" id="ARBA00023136"/>
    </source>
</evidence>
<keyword evidence="5 7" id="KW-0472">Membrane</keyword>
<feature type="compositionally biased region" description="Basic and acidic residues" evidence="8">
    <location>
        <begin position="1"/>
        <end position="31"/>
    </location>
</feature>
<reference evidence="9 10" key="1">
    <citation type="submission" date="2020-07" db="EMBL/GenBank/DDBJ databases">
        <title>Sequencing the genomes of 1000 actinobacteria strains.</title>
        <authorList>
            <person name="Klenk H.-P."/>
        </authorList>
    </citation>
    <scope>NUCLEOTIDE SEQUENCE [LARGE SCALE GENOMIC DNA]</scope>
    <source>
        <strain evidence="9 10">DSM 103164</strain>
    </source>
</reference>
<evidence type="ECO:0000313" key="10">
    <source>
        <dbReference type="Proteomes" id="UP000527616"/>
    </source>
</evidence>
<dbReference type="RefSeq" id="WP_179445070.1">
    <property type="nucleotide sequence ID" value="NZ_JACBZS010000001.1"/>
</dbReference>